<dbReference type="InterPro" id="IPR002078">
    <property type="entry name" value="Sigma_54_int"/>
</dbReference>
<dbReference type="InterPro" id="IPR002197">
    <property type="entry name" value="HTH_Fis"/>
</dbReference>
<organism evidence="7 8">
    <name type="scientific">Anoxybacteroides tepidamans</name>
    <dbReference type="NCBI Taxonomy" id="265948"/>
    <lineage>
        <taxon>Bacteria</taxon>
        <taxon>Bacillati</taxon>
        <taxon>Bacillota</taxon>
        <taxon>Bacilli</taxon>
        <taxon>Bacillales</taxon>
        <taxon>Anoxybacillaceae</taxon>
        <taxon>Anoxybacteroides</taxon>
    </lineage>
</organism>
<comment type="caution">
    <text evidence="7">The sequence shown here is derived from an EMBL/GenBank/DDBJ whole genome shotgun (WGS) entry which is preliminary data.</text>
</comment>
<dbReference type="InterPro" id="IPR028082">
    <property type="entry name" value="Peripla_BP_I"/>
</dbReference>
<dbReference type="Gene3D" id="3.40.50.300">
    <property type="entry name" value="P-loop containing nucleotide triphosphate hydrolases"/>
    <property type="match status" value="1"/>
</dbReference>
<dbReference type="Gene3D" id="1.10.8.60">
    <property type="match status" value="1"/>
</dbReference>
<dbReference type="Pfam" id="PF02954">
    <property type="entry name" value="HTH_8"/>
    <property type="match status" value="1"/>
</dbReference>
<proteinExistence type="predicted"/>
<dbReference type="Pfam" id="PF00158">
    <property type="entry name" value="Sigma54_activat"/>
    <property type="match status" value="1"/>
</dbReference>
<name>A0A7W8IPE7_9BACL</name>
<dbReference type="InterPro" id="IPR025662">
    <property type="entry name" value="Sigma_54_int_dom_ATP-bd_1"/>
</dbReference>
<evidence type="ECO:0000256" key="3">
    <source>
        <dbReference type="ARBA" id="ARBA00023015"/>
    </source>
</evidence>
<dbReference type="SUPFAM" id="SSF52540">
    <property type="entry name" value="P-loop containing nucleoside triphosphate hydrolases"/>
    <property type="match status" value="1"/>
</dbReference>
<dbReference type="InterPro" id="IPR009057">
    <property type="entry name" value="Homeodomain-like_sf"/>
</dbReference>
<keyword evidence="8" id="KW-1185">Reference proteome</keyword>
<evidence type="ECO:0000256" key="2">
    <source>
        <dbReference type="ARBA" id="ARBA00022840"/>
    </source>
</evidence>
<dbReference type="InterPro" id="IPR025944">
    <property type="entry name" value="Sigma_54_int_dom_CS"/>
</dbReference>
<dbReference type="InterPro" id="IPR027417">
    <property type="entry name" value="P-loop_NTPase"/>
</dbReference>
<dbReference type="InterPro" id="IPR025943">
    <property type="entry name" value="Sigma_54_int_dom_ATP-bd_2"/>
</dbReference>
<dbReference type="Gene3D" id="3.40.50.2300">
    <property type="match status" value="2"/>
</dbReference>
<dbReference type="Gene3D" id="1.10.10.60">
    <property type="entry name" value="Homeodomain-like"/>
    <property type="match status" value="1"/>
</dbReference>
<dbReference type="FunFam" id="3.40.50.300:FF:000006">
    <property type="entry name" value="DNA-binding transcriptional regulator NtrC"/>
    <property type="match status" value="1"/>
</dbReference>
<dbReference type="GO" id="GO:0006355">
    <property type="term" value="P:regulation of DNA-templated transcription"/>
    <property type="evidence" value="ECO:0007669"/>
    <property type="project" value="InterPro"/>
</dbReference>
<dbReference type="Proteomes" id="UP000520011">
    <property type="component" value="Unassembled WGS sequence"/>
</dbReference>
<evidence type="ECO:0000313" key="8">
    <source>
        <dbReference type="Proteomes" id="UP000520011"/>
    </source>
</evidence>
<dbReference type="AlphaFoldDB" id="A0A7W8IPE7"/>
<evidence type="ECO:0000259" key="6">
    <source>
        <dbReference type="PROSITE" id="PS50045"/>
    </source>
</evidence>
<evidence type="ECO:0000313" key="7">
    <source>
        <dbReference type="EMBL" id="MBB5323274.1"/>
    </source>
</evidence>
<dbReference type="InterPro" id="IPR000014">
    <property type="entry name" value="PAS"/>
</dbReference>
<accession>A0A7W8IPE7</accession>
<dbReference type="EMBL" id="JACHEP010000001">
    <property type="protein sequence ID" value="MBB5323274.1"/>
    <property type="molecule type" value="Genomic_DNA"/>
</dbReference>
<dbReference type="Pfam" id="PF25601">
    <property type="entry name" value="AAA_lid_14"/>
    <property type="match status" value="1"/>
</dbReference>
<dbReference type="GO" id="GO:0005524">
    <property type="term" value="F:ATP binding"/>
    <property type="evidence" value="ECO:0007669"/>
    <property type="project" value="UniProtKB-KW"/>
</dbReference>
<dbReference type="Pfam" id="PF13188">
    <property type="entry name" value="PAS_8"/>
    <property type="match status" value="1"/>
</dbReference>
<protein>
    <submittedName>
        <fullName evidence="7">Transcriptional regulator with PAS, ATPase and Fis domain</fullName>
    </submittedName>
</protein>
<keyword evidence="4" id="KW-0238">DNA-binding</keyword>
<gene>
    <name evidence="7" type="ORF">HNQ34_000351</name>
</gene>
<dbReference type="PROSITE" id="PS00675">
    <property type="entry name" value="SIGMA54_INTERACT_1"/>
    <property type="match status" value="1"/>
</dbReference>
<dbReference type="InterPro" id="IPR003593">
    <property type="entry name" value="AAA+_ATPase"/>
</dbReference>
<dbReference type="SUPFAM" id="SSF53822">
    <property type="entry name" value="Periplasmic binding protein-like I"/>
    <property type="match status" value="1"/>
</dbReference>
<dbReference type="InterPro" id="IPR058031">
    <property type="entry name" value="AAA_lid_NorR"/>
</dbReference>
<dbReference type="RefSeq" id="WP_183251021.1">
    <property type="nucleotide sequence ID" value="NZ_JACHEP010000001.1"/>
</dbReference>
<dbReference type="PROSITE" id="PS00688">
    <property type="entry name" value="SIGMA54_INTERACT_3"/>
    <property type="match status" value="1"/>
</dbReference>
<dbReference type="SMART" id="SM00382">
    <property type="entry name" value="AAA"/>
    <property type="match status" value="1"/>
</dbReference>
<dbReference type="PROSITE" id="PS00676">
    <property type="entry name" value="SIGMA54_INTERACT_2"/>
    <property type="match status" value="1"/>
</dbReference>
<feature type="domain" description="Sigma-54 factor interaction" evidence="6">
    <location>
        <begin position="469"/>
        <end position="700"/>
    </location>
</feature>
<dbReference type="PANTHER" id="PTHR32071:SF57">
    <property type="entry name" value="C4-DICARBOXYLATE TRANSPORT TRANSCRIPTIONAL REGULATORY PROTEIN DCTD"/>
    <property type="match status" value="1"/>
</dbReference>
<evidence type="ECO:0000256" key="4">
    <source>
        <dbReference type="ARBA" id="ARBA00023125"/>
    </source>
</evidence>
<keyword evidence="5" id="KW-0804">Transcription</keyword>
<reference evidence="7 8" key="1">
    <citation type="submission" date="2020-08" db="EMBL/GenBank/DDBJ databases">
        <title>Genomic Encyclopedia of Type Strains, Phase IV (KMG-IV): sequencing the most valuable type-strain genomes for metagenomic binning, comparative biology and taxonomic classification.</title>
        <authorList>
            <person name="Goeker M."/>
        </authorList>
    </citation>
    <scope>NUCLEOTIDE SEQUENCE [LARGE SCALE GENOMIC DNA]</scope>
    <source>
        <strain evidence="7 8">DSM 16325</strain>
    </source>
</reference>
<keyword evidence="3" id="KW-0805">Transcription regulation</keyword>
<keyword evidence="2" id="KW-0067">ATP-binding</keyword>
<keyword evidence="1" id="KW-0547">Nucleotide-binding</keyword>
<dbReference type="PROSITE" id="PS50045">
    <property type="entry name" value="SIGMA54_INTERACT_4"/>
    <property type="match status" value="1"/>
</dbReference>
<dbReference type="CDD" id="cd00009">
    <property type="entry name" value="AAA"/>
    <property type="match status" value="1"/>
</dbReference>
<evidence type="ECO:0000256" key="5">
    <source>
        <dbReference type="ARBA" id="ARBA00023163"/>
    </source>
</evidence>
<dbReference type="GO" id="GO:0043565">
    <property type="term" value="F:sequence-specific DNA binding"/>
    <property type="evidence" value="ECO:0007669"/>
    <property type="project" value="InterPro"/>
</dbReference>
<sequence length="785" mass="89531">MEPIRIGFLFSLTGTTSLTEIGQYQAALYALEKYQKDRCHSNLSFTYEVRDIRSDPRESYKHALDMARAGIKIFVGCYTSACRKAILPVLEQHDCLLVYPTLYEGQEIHPHVFYIGEIPNQQIASLLTFMVQQFGRRVYLIGNDYIYPRYTNQQIREMLHELNGEVIGEKYVPLGHKEFSHCLQDIQQSSPDVILSTLVGESVLHFYQTYYELRLNPEEIPILSPITTELEIRAMGAKYAAGHYSCSSYFQSLDTPENREFVQGMKEKYGPDTVVSSVMASTFTGIQMILDAVNALQSTERKQILKYLYKKTFSSPSGQITIESNHHLSREIRIGKADLDGQFKIVWSSEQPIPAKPLLTNTIVDSIDEESIWKPFVETIGKETSDGIVVIDQNRMILYVNSAAYSLLRAKQGDFLKEELLQELDSTYQVIQKNIGQINKTSLFLIKKINQPSLLTKKQATKEYKFGNITTYSPSFQKELHVAAIAAQSDANVLILGETGSGKEVLARTIHEQSPRRNGPFVALNAGAIPRELIASELFGYVEGAFTGSRKGGNVGKFEAANGGTLFLDEIGEMPLDLQVSLLRVLEERKVVRIGDHKERPINVRVIAATNRNLKEEIAYQGSFRSDLYYRLSVFTIHIPPLRQRIEDIPNLSAQFLHQFHQHYRKGPLELCDSTLQLLQSYNWPGNIRELRNIIERAFLLAINEQKILPLYLPEDFQKFDIMKQRYLASASNLKNMEKQMIEQVLQQSQSISEAAKILGITRSTLYRKIKKWKIKIKSLHRKSL</sequence>
<dbReference type="SUPFAM" id="SSF46689">
    <property type="entry name" value="Homeodomain-like"/>
    <property type="match status" value="1"/>
</dbReference>
<dbReference type="PANTHER" id="PTHR32071">
    <property type="entry name" value="TRANSCRIPTIONAL REGULATORY PROTEIN"/>
    <property type="match status" value="1"/>
</dbReference>
<dbReference type="Pfam" id="PF13433">
    <property type="entry name" value="Peripla_BP_5"/>
    <property type="match status" value="1"/>
</dbReference>
<evidence type="ECO:0000256" key="1">
    <source>
        <dbReference type="ARBA" id="ARBA00022741"/>
    </source>
</evidence>